<keyword evidence="3" id="KW-1185">Reference proteome</keyword>
<organism evidence="2 3">
    <name type="scientific">Humisphaera borealis</name>
    <dbReference type="NCBI Taxonomy" id="2807512"/>
    <lineage>
        <taxon>Bacteria</taxon>
        <taxon>Pseudomonadati</taxon>
        <taxon>Planctomycetota</taxon>
        <taxon>Phycisphaerae</taxon>
        <taxon>Tepidisphaerales</taxon>
        <taxon>Tepidisphaeraceae</taxon>
        <taxon>Humisphaera</taxon>
    </lineage>
</organism>
<evidence type="ECO:0000313" key="3">
    <source>
        <dbReference type="Proteomes" id="UP000593765"/>
    </source>
</evidence>
<name>A0A7M2WXR3_9BACT</name>
<dbReference type="KEGG" id="hbs:IPV69_02800"/>
<reference evidence="2 3" key="1">
    <citation type="submission" date="2020-10" db="EMBL/GenBank/DDBJ databases">
        <title>Wide distribution of Phycisphaera-like planctomycetes from WD2101 soil group in peatlands and genome analysis of the first cultivated representative.</title>
        <authorList>
            <person name="Dedysh S.N."/>
            <person name="Beletsky A.V."/>
            <person name="Ivanova A."/>
            <person name="Kulichevskaya I.S."/>
            <person name="Suzina N.E."/>
            <person name="Philippov D.A."/>
            <person name="Rakitin A.L."/>
            <person name="Mardanov A.V."/>
            <person name="Ravin N.V."/>
        </authorList>
    </citation>
    <scope>NUCLEOTIDE SEQUENCE [LARGE SCALE GENOMIC DNA]</scope>
    <source>
        <strain evidence="2 3">M1803</strain>
    </source>
</reference>
<evidence type="ECO:0000259" key="1">
    <source>
        <dbReference type="Pfam" id="PF07589"/>
    </source>
</evidence>
<evidence type="ECO:0000313" key="2">
    <source>
        <dbReference type="EMBL" id="QOV90317.1"/>
    </source>
</evidence>
<dbReference type="Pfam" id="PF07589">
    <property type="entry name" value="PEP-CTERM"/>
    <property type="match status" value="1"/>
</dbReference>
<gene>
    <name evidence="2" type="ORF">IPV69_02800</name>
</gene>
<dbReference type="InterPro" id="IPR013424">
    <property type="entry name" value="Ice-binding_C"/>
</dbReference>
<dbReference type="AlphaFoldDB" id="A0A7M2WXR3"/>
<protein>
    <submittedName>
        <fullName evidence="2">PEP-CTERM sorting domain-containing protein</fullName>
    </submittedName>
</protein>
<feature type="domain" description="Ice-binding protein C-terminal" evidence="1">
    <location>
        <begin position="186"/>
        <end position="207"/>
    </location>
</feature>
<sequence>MAAVTIPASAGFDITTTRAPSTSDATKQVIRFFALNTGNGSGTRVQTGRVTITSISAPLTFQTGVDTNGDFENDVNVTGVAISVTNTGPAGSFIRFGQAQPGVIAETTPPYLGGPGFDPAPAFANLRSFTVDMAYLGTVTVPGGPDASVTPQHVATALVPIGTEVRFTATLRGDVGPEFQVSLNNVPEPATAGVMAIVGLGLLARRRGRIAMNAA</sequence>
<dbReference type="Proteomes" id="UP000593765">
    <property type="component" value="Chromosome"/>
</dbReference>
<dbReference type="NCBIfam" id="TIGR02595">
    <property type="entry name" value="PEP_CTERM"/>
    <property type="match status" value="1"/>
</dbReference>
<dbReference type="RefSeq" id="WP_206293396.1">
    <property type="nucleotide sequence ID" value="NZ_CP063458.1"/>
</dbReference>
<dbReference type="EMBL" id="CP063458">
    <property type="protein sequence ID" value="QOV90317.1"/>
    <property type="molecule type" value="Genomic_DNA"/>
</dbReference>
<proteinExistence type="predicted"/>
<accession>A0A7M2WXR3</accession>